<evidence type="ECO:0000313" key="2">
    <source>
        <dbReference type="EMBL" id="NVL07922.1"/>
    </source>
</evidence>
<comment type="caution">
    <text evidence="2">The sequence shown here is derived from an EMBL/GenBank/DDBJ whole genome shotgun (WGS) entry which is preliminary data.</text>
</comment>
<feature type="transmembrane region" description="Helical" evidence="1">
    <location>
        <begin position="71"/>
        <end position="92"/>
    </location>
</feature>
<protein>
    <submittedName>
        <fullName evidence="2">Uncharacterized protein</fullName>
    </submittedName>
</protein>
<organism evidence="2">
    <name type="scientific">Bradyrhizobium quebecense</name>
    <dbReference type="NCBI Taxonomy" id="2748629"/>
    <lineage>
        <taxon>Bacteria</taxon>
        <taxon>Pseudomonadati</taxon>
        <taxon>Pseudomonadota</taxon>
        <taxon>Alphaproteobacteria</taxon>
        <taxon>Hyphomicrobiales</taxon>
        <taxon>Nitrobacteraceae</taxon>
        <taxon>Bradyrhizobium</taxon>
    </lineage>
</organism>
<keyword evidence="1" id="KW-1133">Transmembrane helix</keyword>
<evidence type="ECO:0000256" key="1">
    <source>
        <dbReference type="SAM" id="Phobius"/>
    </source>
</evidence>
<accession>A0A973WQE5</accession>
<dbReference type="EMBL" id="JABWSX010000001">
    <property type="protein sequence ID" value="NVL07922.1"/>
    <property type="molecule type" value="Genomic_DNA"/>
</dbReference>
<dbReference type="AlphaFoldDB" id="A0A973WQE5"/>
<feature type="transmembrane region" description="Helical" evidence="1">
    <location>
        <begin position="6"/>
        <end position="28"/>
    </location>
</feature>
<keyword evidence="1" id="KW-0472">Membrane</keyword>
<sequence length="203" mass="22766">MVASLEAVYVAIFFLVPGYIFLTFRNQFVAGQDRLGTEQILAFITFSALNLAIFGWIIFTVPQTASGWIRVLVWAVVLLVGPAILGFVSGIWTQKELGEYLYTSLGLSLVHPTARSWDWIFHRVRPCFVLVTLKDGSQCAGYWGVSATGTQSFASSDPKERDLYISQIFEIPDEGPWRPTQRSIFIAAGEIRSIEFIQEETSE</sequence>
<gene>
    <name evidence="2" type="ORF">HU230_19665</name>
</gene>
<proteinExistence type="predicted"/>
<dbReference type="InterPro" id="IPR045919">
    <property type="entry name" value="DUF6338"/>
</dbReference>
<keyword evidence="1" id="KW-0812">Transmembrane</keyword>
<feature type="transmembrane region" description="Helical" evidence="1">
    <location>
        <begin position="40"/>
        <end position="59"/>
    </location>
</feature>
<dbReference type="RefSeq" id="WP_176531518.1">
    <property type="nucleotide sequence ID" value="NZ_CP088022.1"/>
</dbReference>
<dbReference type="Pfam" id="PF19865">
    <property type="entry name" value="DUF6338"/>
    <property type="match status" value="1"/>
</dbReference>
<reference evidence="2" key="1">
    <citation type="submission" date="2020-06" db="EMBL/GenBank/DDBJ databases">
        <title>Whole Genome Sequence of Bradyrhizobium sp. Strain 66S1MB.</title>
        <authorList>
            <person name="Bromfield E."/>
            <person name="Cloutier S."/>
        </authorList>
    </citation>
    <scope>NUCLEOTIDE SEQUENCE</scope>
    <source>
        <strain evidence="2">66S1MB</strain>
    </source>
</reference>
<name>A0A973WQE5_9BRAD</name>